<evidence type="ECO:0000256" key="3">
    <source>
        <dbReference type="ARBA" id="ARBA00022729"/>
    </source>
</evidence>
<gene>
    <name evidence="5" type="ORF">DQQ01_15435</name>
</gene>
<accession>A0A2Z4UDW1</accession>
<dbReference type="AlphaFoldDB" id="A0A2Z4UDW1"/>
<feature type="signal peptide" evidence="4">
    <location>
        <begin position="1"/>
        <end position="23"/>
    </location>
</feature>
<comment type="similarity">
    <text evidence="1">Belongs to the bacterial solute-binding protein 1 family.</text>
</comment>
<organism evidence="5 6">
    <name type="scientific">Blautia argi</name>
    <dbReference type="NCBI Taxonomy" id="1912897"/>
    <lineage>
        <taxon>Bacteria</taxon>
        <taxon>Bacillati</taxon>
        <taxon>Bacillota</taxon>
        <taxon>Clostridia</taxon>
        <taxon>Lachnospirales</taxon>
        <taxon>Lachnospiraceae</taxon>
        <taxon>Blautia</taxon>
    </lineage>
</organism>
<dbReference type="CDD" id="cd14748">
    <property type="entry name" value="PBP2_UgpB"/>
    <property type="match status" value="1"/>
</dbReference>
<evidence type="ECO:0000256" key="4">
    <source>
        <dbReference type="SAM" id="SignalP"/>
    </source>
</evidence>
<reference evidence="6" key="1">
    <citation type="submission" date="2018-06" db="EMBL/GenBank/DDBJ databases">
        <title>Description of Blautia argi sp. nov., a new anaerobic isolated from dog feces.</title>
        <authorList>
            <person name="Chang Y.-H."/>
            <person name="Paek J."/>
            <person name="Shin Y."/>
        </authorList>
    </citation>
    <scope>NUCLEOTIDE SEQUENCE [LARGE SCALE GENOMIC DNA]</scope>
    <source>
        <strain evidence="6">KCTC 15426</strain>
    </source>
</reference>
<dbReference type="InterPro" id="IPR006059">
    <property type="entry name" value="SBP"/>
</dbReference>
<dbReference type="GO" id="GO:1901982">
    <property type="term" value="F:maltose binding"/>
    <property type="evidence" value="ECO:0007669"/>
    <property type="project" value="TreeGrafter"/>
</dbReference>
<keyword evidence="3 4" id="KW-0732">Signal</keyword>
<dbReference type="GO" id="GO:0042956">
    <property type="term" value="P:maltodextrin transmembrane transport"/>
    <property type="evidence" value="ECO:0007669"/>
    <property type="project" value="TreeGrafter"/>
</dbReference>
<proteinExistence type="inferred from homology"/>
<sequence length="432" mass="46748">MKKKSLVALSIISCLTAASVLSACNTSSPVADKGEESSTAKDGEGVTIQFWNSFTGTDGDVLREIVEKYNKENDKGVTIEMDIMPADSMEEKLPAAIASKTAPALVVKGNFFTSTYAENDIVSPIDDFFEVTGTDKENFSESSLSALQYDGKQMMIPMQVHSTFLYWNKDLFEKAGLDPETPPTTWEEVAEFAGKITDSSKKIYGVGFPVSGAPCYFNAMFKSNGGDVFSEDGKSSVVNSPENLKTLQYIQDLAKNGDTPIGSTGADTDNLMLAGQMGIYCGGPWLVSGLKEAEINFGVTGMPKGDTQAAGVIEVQGFGVTSTCSEEEKEAAYDFIAYWNTDEISKEWSLRNGYPPYLNSLSEDKDIQSDEIVSALSSISDFGFSFAPGIKEASQVNNDVLFPVIENVIAGNDPQSELEKADEKINEILNEE</sequence>
<evidence type="ECO:0000313" key="5">
    <source>
        <dbReference type="EMBL" id="AWY99283.1"/>
    </source>
</evidence>
<name>A0A2Z4UDW1_9FIRM</name>
<dbReference type="RefSeq" id="WP_111920724.1">
    <property type="nucleotide sequence ID" value="NZ_CP030280.1"/>
</dbReference>
<dbReference type="OrthoDB" id="383712at2"/>
<keyword evidence="2" id="KW-0813">Transport</keyword>
<protein>
    <submittedName>
        <fullName evidence="5">ABC transporter substrate-binding protein</fullName>
    </submittedName>
</protein>
<dbReference type="PANTHER" id="PTHR30061">
    <property type="entry name" value="MALTOSE-BINDING PERIPLASMIC PROTEIN"/>
    <property type="match status" value="1"/>
</dbReference>
<dbReference type="SUPFAM" id="SSF53850">
    <property type="entry name" value="Periplasmic binding protein-like II"/>
    <property type="match status" value="1"/>
</dbReference>
<keyword evidence="6" id="KW-1185">Reference proteome</keyword>
<dbReference type="Pfam" id="PF13416">
    <property type="entry name" value="SBP_bac_8"/>
    <property type="match status" value="1"/>
</dbReference>
<dbReference type="PANTHER" id="PTHR30061:SF50">
    <property type="entry name" value="MALTOSE_MALTODEXTRIN-BINDING PERIPLASMIC PROTEIN"/>
    <property type="match status" value="1"/>
</dbReference>
<evidence type="ECO:0000256" key="1">
    <source>
        <dbReference type="ARBA" id="ARBA00008520"/>
    </source>
</evidence>
<evidence type="ECO:0000313" key="6">
    <source>
        <dbReference type="Proteomes" id="UP000250003"/>
    </source>
</evidence>
<dbReference type="Proteomes" id="UP000250003">
    <property type="component" value="Chromosome"/>
</dbReference>
<dbReference type="EMBL" id="CP030280">
    <property type="protein sequence ID" value="AWY99283.1"/>
    <property type="molecule type" value="Genomic_DNA"/>
</dbReference>
<dbReference type="KEGG" id="blau:DQQ01_15435"/>
<dbReference type="PROSITE" id="PS51257">
    <property type="entry name" value="PROKAR_LIPOPROTEIN"/>
    <property type="match status" value="1"/>
</dbReference>
<evidence type="ECO:0000256" key="2">
    <source>
        <dbReference type="ARBA" id="ARBA00022448"/>
    </source>
</evidence>
<dbReference type="GO" id="GO:0055052">
    <property type="term" value="C:ATP-binding cassette (ABC) transporter complex, substrate-binding subunit-containing"/>
    <property type="evidence" value="ECO:0007669"/>
    <property type="project" value="TreeGrafter"/>
</dbReference>
<feature type="chain" id="PRO_5016462066" evidence="4">
    <location>
        <begin position="24"/>
        <end position="432"/>
    </location>
</feature>
<dbReference type="GO" id="GO:0015768">
    <property type="term" value="P:maltose transport"/>
    <property type="evidence" value="ECO:0007669"/>
    <property type="project" value="TreeGrafter"/>
</dbReference>
<dbReference type="Gene3D" id="3.40.190.10">
    <property type="entry name" value="Periplasmic binding protein-like II"/>
    <property type="match status" value="1"/>
</dbReference>